<proteinExistence type="predicted"/>
<keyword evidence="2" id="KW-1185">Reference proteome</keyword>
<sequence length="125" mass="14071">MKPQMRVVNTHNRESNREQKFDPYRVHDLNLGFIGLSRNSTGFSHSTKNRAVCSLAALTASGCSLTRSQLARLELLIHPQSRRGQRRSRLRGAARPRLSGVKNRLAFPVSQNWLPSPRAPAIRTS</sequence>
<dbReference type="AlphaFoldDB" id="A0A4C1XKW0"/>
<comment type="caution">
    <text evidence="1">The sequence shown here is derived from an EMBL/GenBank/DDBJ whole genome shotgun (WGS) entry which is preliminary data.</text>
</comment>
<evidence type="ECO:0000313" key="1">
    <source>
        <dbReference type="EMBL" id="GBP62917.1"/>
    </source>
</evidence>
<dbReference type="EMBL" id="BGZK01000853">
    <property type="protein sequence ID" value="GBP62917.1"/>
    <property type="molecule type" value="Genomic_DNA"/>
</dbReference>
<name>A0A4C1XKW0_EUMVA</name>
<dbReference type="Proteomes" id="UP000299102">
    <property type="component" value="Unassembled WGS sequence"/>
</dbReference>
<gene>
    <name evidence="1" type="ORF">EVAR_42732_1</name>
</gene>
<protein>
    <submittedName>
        <fullName evidence="1">Uncharacterized protein</fullName>
    </submittedName>
</protein>
<accession>A0A4C1XKW0</accession>
<reference evidence="1 2" key="1">
    <citation type="journal article" date="2019" name="Commun. Biol.">
        <title>The bagworm genome reveals a unique fibroin gene that provides high tensile strength.</title>
        <authorList>
            <person name="Kono N."/>
            <person name="Nakamura H."/>
            <person name="Ohtoshi R."/>
            <person name="Tomita M."/>
            <person name="Numata K."/>
            <person name="Arakawa K."/>
        </authorList>
    </citation>
    <scope>NUCLEOTIDE SEQUENCE [LARGE SCALE GENOMIC DNA]</scope>
</reference>
<evidence type="ECO:0000313" key="2">
    <source>
        <dbReference type="Proteomes" id="UP000299102"/>
    </source>
</evidence>
<organism evidence="1 2">
    <name type="scientific">Eumeta variegata</name>
    <name type="common">Bagworm moth</name>
    <name type="synonym">Eumeta japonica</name>
    <dbReference type="NCBI Taxonomy" id="151549"/>
    <lineage>
        <taxon>Eukaryota</taxon>
        <taxon>Metazoa</taxon>
        <taxon>Ecdysozoa</taxon>
        <taxon>Arthropoda</taxon>
        <taxon>Hexapoda</taxon>
        <taxon>Insecta</taxon>
        <taxon>Pterygota</taxon>
        <taxon>Neoptera</taxon>
        <taxon>Endopterygota</taxon>
        <taxon>Lepidoptera</taxon>
        <taxon>Glossata</taxon>
        <taxon>Ditrysia</taxon>
        <taxon>Tineoidea</taxon>
        <taxon>Psychidae</taxon>
        <taxon>Oiketicinae</taxon>
        <taxon>Eumeta</taxon>
    </lineage>
</organism>